<dbReference type="EMBL" id="JBHMEP010000001">
    <property type="protein sequence ID" value="MFB9134184.1"/>
    <property type="molecule type" value="Genomic_DNA"/>
</dbReference>
<dbReference type="Proteomes" id="UP001589645">
    <property type="component" value="Unassembled WGS sequence"/>
</dbReference>
<name>A0ABV5HIW7_9VIBR</name>
<feature type="chain" id="PRO_5045494364" description="WD40 repeat protein" evidence="1">
    <location>
        <begin position="18"/>
        <end position="220"/>
    </location>
</feature>
<sequence length="220" mass="24946">MRWIFILIACFSGLANASSTKDNSDLTQFDQPFLLGDWYLVNPNMENPQEDFRAVKLSLDSSYNFSIDIQKLDYSVDHWEGLYTANEDTIILGVNSQDPQVYEYKSNHNLLTLNGITFTKALPNALAGIWSSAHLSGEDVLDSQLDSVDLILQPDFVFMFRASNSEGSEAVHRGVYYTEGDHLVLLYEGGEHDTRYTLNRDTLTLELEEGDVYAVLNRIR</sequence>
<evidence type="ECO:0000313" key="2">
    <source>
        <dbReference type="EMBL" id="MFB9134184.1"/>
    </source>
</evidence>
<gene>
    <name evidence="2" type="ORF">ACFFUV_04275</name>
</gene>
<dbReference type="RefSeq" id="WP_390189958.1">
    <property type="nucleotide sequence ID" value="NZ_JBHMEP010000001.1"/>
</dbReference>
<keyword evidence="3" id="KW-1185">Reference proteome</keyword>
<keyword evidence="1" id="KW-0732">Signal</keyword>
<protein>
    <recommendedName>
        <fullName evidence="4">WD40 repeat protein</fullName>
    </recommendedName>
</protein>
<comment type="caution">
    <text evidence="2">The sequence shown here is derived from an EMBL/GenBank/DDBJ whole genome shotgun (WGS) entry which is preliminary data.</text>
</comment>
<organism evidence="2 3">
    <name type="scientific">Vibrio olivae</name>
    <dbReference type="NCBI Taxonomy" id="1243002"/>
    <lineage>
        <taxon>Bacteria</taxon>
        <taxon>Pseudomonadati</taxon>
        <taxon>Pseudomonadota</taxon>
        <taxon>Gammaproteobacteria</taxon>
        <taxon>Vibrionales</taxon>
        <taxon>Vibrionaceae</taxon>
        <taxon>Vibrio</taxon>
    </lineage>
</organism>
<reference evidence="2 3" key="1">
    <citation type="submission" date="2024-09" db="EMBL/GenBank/DDBJ databases">
        <authorList>
            <person name="Sun Q."/>
            <person name="Mori K."/>
        </authorList>
    </citation>
    <scope>NUCLEOTIDE SEQUENCE [LARGE SCALE GENOMIC DNA]</scope>
    <source>
        <strain evidence="2 3">CECT 8064</strain>
    </source>
</reference>
<evidence type="ECO:0000256" key="1">
    <source>
        <dbReference type="SAM" id="SignalP"/>
    </source>
</evidence>
<evidence type="ECO:0008006" key="4">
    <source>
        <dbReference type="Google" id="ProtNLM"/>
    </source>
</evidence>
<feature type="signal peptide" evidence="1">
    <location>
        <begin position="1"/>
        <end position="17"/>
    </location>
</feature>
<proteinExistence type="predicted"/>
<evidence type="ECO:0000313" key="3">
    <source>
        <dbReference type="Proteomes" id="UP001589645"/>
    </source>
</evidence>
<accession>A0ABV5HIW7</accession>